<comment type="caution">
    <text evidence="2">The sequence shown here is derived from an EMBL/GenBank/DDBJ whole genome shotgun (WGS) entry which is preliminary data.</text>
</comment>
<organism evidence="2 3">
    <name type="scientific">Crenichthys baileyi</name>
    <name type="common">White River springfish</name>
    <dbReference type="NCBI Taxonomy" id="28760"/>
    <lineage>
        <taxon>Eukaryota</taxon>
        <taxon>Metazoa</taxon>
        <taxon>Chordata</taxon>
        <taxon>Craniata</taxon>
        <taxon>Vertebrata</taxon>
        <taxon>Euteleostomi</taxon>
        <taxon>Actinopterygii</taxon>
        <taxon>Neopterygii</taxon>
        <taxon>Teleostei</taxon>
        <taxon>Neoteleostei</taxon>
        <taxon>Acanthomorphata</taxon>
        <taxon>Ovalentaria</taxon>
        <taxon>Atherinomorphae</taxon>
        <taxon>Cyprinodontiformes</taxon>
        <taxon>Goodeidae</taxon>
        <taxon>Crenichthys</taxon>
    </lineage>
</organism>
<reference evidence="2 3" key="1">
    <citation type="submission" date="2021-06" db="EMBL/GenBank/DDBJ databases">
        <authorList>
            <person name="Palmer J.M."/>
        </authorList>
    </citation>
    <scope>NUCLEOTIDE SEQUENCE [LARGE SCALE GENOMIC DNA]</scope>
    <source>
        <strain evidence="2 3">MEX-2019</strain>
        <tissue evidence="2">Muscle</tissue>
    </source>
</reference>
<dbReference type="Proteomes" id="UP001311232">
    <property type="component" value="Unassembled WGS sequence"/>
</dbReference>
<sequence>MHHCLGSELPATDACVLALTTVGGLQHATPAQCAPSSPSARLRCASPSVRTKASVRTENLEADTPPSIAAPQQDARRKERTCGTAEHFSGEHRPAFKCILLCTLVLHSTPQYDRSHLDQARKLQREFKKGEITAKLFSHLTTSPSSPWRRKLVANTLKNWLEEWGGLFPQDPLTHFTIEPKRQKALGEISASMRRLPAPSSARLSTEGWHDAAAPASRSRLHSLSDPVPERLEGESLPDPVPEQFKDEPLPDSVPVPEELEDELPLLPVSVPSPILEGSEDEPPLHPVPDCEGFGDGLPPLPVPVPEGFGDELHQSAEPQKLRGRCPEPRRDLHPTASLSMAGLLTTCSEGPLLCPAGLPAFLLDSESRLDALLAARDDLSVVLLNSVSGRDDLRAVCLNSVSARTNSGVSV</sequence>
<proteinExistence type="predicted"/>
<evidence type="ECO:0000256" key="1">
    <source>
        <dbReference type="SAM" id="MobiDB-lite"/>
    </source>
</evidence>
<dbReference type="AlphaFoldDB" id="A0AAV9S8B1"/>
<evidence type="ECO:0000313" key="2">
    <source>
        <dbReference type="EMBL" id="KAK5617535.1"/>
    </source>
</evidence>
<evidence type="ECO:0000313" key="3">
    <source>
        <dbReference type="Proteomes" id="UP001311232"/>
    </source>
</evidence>
<feature type="region of interest" description="Disordered" evidence="1">
    <location>
        <begin position="193"/>
        <end position="256"/>
    </location>
</feature>
<keyword evidence="3" id="KW-1185">Reference proteome</keyword>
<protein>
    <submittedName>
        <fullName evidence="2">Uncharacterized protein</fullName>
    </submittedName>
</protein>
<feature type="region of interest" description="Disordered" evidence="1">
    <location>
        <begin position="53"/>
        <end position="76"/>
    </location>
</feature>
<accession>A0AAV9S8B1</accession>
<gene>
    <name evidence="2" type="ORF">CRENBAI_004350</name>
</gene>
<name>A0AAV9S8B1_9TELE</name>
<dbReference type="EMBL" id="JAHHUM010000703">
    <property type="protein sequence ID" value="KAK5617535.1"/>
    <property type="molecule type" value="Genomic_DNA"/>
</dbReference>